<dbReference type="AlphaFoldDB" id="A0A9D1LPA5"/>
<reference evidence="6" key="2">
    <citation type="journal article" date="2021" name="PeerJ">
        <title>Extensive microbial diversity within the chicken gut microbiome revealed by metagenomics and culture.</title>
        <authorList>
            <person name="Gilroy R."/>
            <person name="Ravi A."/>
            <person name="Getino M."/>
            <person name="Pursley I."/>
            <person name="Horton D.L."/>
            <person name="Alikhan N.F."/>
            <person name="Baker D."/>
            <person name="Gharbi K."/>
            <person name="Hall N."/>
            <person name="Watson M."/>
            <person name="Adriaenssens E.M."/>
            <person name="Foster-Nyarko E."/>
            <person name="Jarju S."/>
            <person name="Secka A."/>
            <person name="Antonio M."/>
            <person name="Oren A."/>
            <person name="Chaudhuri R.R."/>
            <person name="La Ragione R."/>
            <person name="Hildebrand F."/>
            <person name="Pallen M.J."/>
        </authorList>
    </citation>
    <scope>NUCLEOTIDE SEQUENCE</scope>
    <source>
        <strain evidence="6">ChiGjej1B1-22543</strain>
    </source>
</reference>
<feature type="transmembrane region" description="Helical" evidence="4">
    <location>
        <begin position="586"/>
        <end position="614"/>
    </location>
</feature>
<evidence type="ECO:0000256" key="3">
    <source>
        <dbReference type="ARBA" id="ARBA00022840"/>
    </source>
</evidence>
<keyword evidence="2" id="KW-0547">Nucleotide-binding</keyword>
<evidence type="ECO:0000313" key="6">
    <source>
        <dbReference type="EMBL" id="HIU45526.1"/>
    </source>
</evidence>
<evidence type="ECO:0000256" key="2">
    <source>
        <dbReference type="ARBA" id="ARBA00022741"/>
    </source>
</evidence>
<gene>
    <name evidence="6" type="ORF">IAC52_04440</name>
</gene>
<dbReference type="PROSITE" id="PS50893">
    <property type="entry name" value="ABC_TRANSPORTER_2"/>
    <property type="match status" value="1"/>
</dbReference>
<dbReference type="Gene3D" id="3.40.50.300">
    <property type="entry name" value="P-loop containing nucleotide triphosphate hydrolases"/>
    <property type="match status" value="1"/>
</dbReference>
<dbReference type="SMART" id="SM00382">
    <property type="entry name" value="AAA"/>
    <property type="match status" value="1"/>
</dbReference>
<dbReference type="InterPro" id="IPR050153">
    <property type="entry name" value="Metal_Ion_Import_ABC"/>
</dbReference>
<organism evidence="6 7">
    <name type="scientific">Candidatus Alloenteromonas pullicola</name>
    <dbReference type="NCBI Taxonomy" id="2840784"/>
    <lineage>
        <taxon>Bacteria</taxon>
        <taxon>Bacillati</taxon>
        <taxon>Bacillota</taxon>
        <taxon>Bacillota incertae sedis</taxon>
        <taxon>Candidatus Alloenteromonas</taxon>
    </lineage>
</organism>
<keyword evidence="3 6" id="KW-0067">ATP-binding</keyword>
<sequence length="627" mass="69131">MAVSFFQANRVFWFESISKSFGNRRLFSNLSLKATSGLILVKGRSGCGKTTLFRILTGIERPDSGEVSMGPFAYCGQDNTLLPKYSLRKNMKSLLGLKFDEKASELCRLLSFERYVDAPIISLSGGERQKAEIVFCLSQDRPIYFFDEPFSSLDEDSRDKVASLISGLSAHRLVFLINHDVKIEGLSPDCLIEFSAPGEAKVEVVGPLDRENSFRPVQRTKGSFARAIALAFYRFANAPIYSSMRVFLAFASVCLFALFCAFAPLGGRAQSYASALSSDPFSAHLAYLSSGDGEEGVVSDPNGFSTYLIENSLVRLEGDGIELYGVLDEGEEAVCYSSFGNQGLIKDSDGHISINGETEVLIRHMKVSNNEVPSDVPAIFDIYDYFFDSRYEDTEMLLVSRSFAMDLLKLGSSSLYSSNGVIECGFSYPSFAHSPSGYFELSYTADRDISVTDGTGYSLRLGEKEYESQFKGDNGYARLPVLGLTPGVGIEFSFGAYLAAISISLDNQTLYFDSDSALGLFDFGDVRIVDLIRDSRSNWNYHFWFLGFSIISLVAYLLLVSISSFGDDSISKVTYQIERHIGLSSVNFYVSAAIFGFLEILLPTLIGLAIYGLCLIPVSNFTNMVYA</sequence>
<evidence type="ECO:0000313" key="7">
    <source>
        <dbReference type="Proteomes" id="UP000824070"/>
    </source>
</evidence>
<dbReference type="InterPro" id="IPR003593">
    <property type="entry name" value="AAA+_ATPase"/>
</dbReference>
<reference evidence="6" key="1">
    <citation type="submission" date="2020-10" db="EMBL/GenBank/DDBJ databases">
        <authorList>
            <person name="Gilroy R."/>
        </authorList>
    </citation>
    <scope>NUCLEOTIDE SEQUENCE</scope>
    <source>
        <strain evidence="6">ChiGjej1B1-22543</strain>
    </source>
</reference>
<evidence type="ECO:0000256" key="4">
    <source>
        <dbReference type="SAM" id="Phobius"/>
    </source>
</evidence>
<evidence type="ECO:0000256" key="1">
    <source>
        <dbReference type="ARBA" id="ARBA00022448"/>
    </source>
</evidence>
<dbReference type="SUPFAM" id="SSF52540">
    <property type="entry name" value="P-loop containing nucleoside triphosphate hydrolases"/>
    <property type="match status" value="1"/>
</dbReference>
<name>A0A9D1LPA5_9FIRM</name>
<dbReference type="GO" id="GO:0005524">
    <property type="term" value="F:ATP binding"/>
    <property type="evidence" value="ECO:0007669"/>
    <property type="project" value="UniProtKB-KW"/>
</dbReference>
<dbReference type="Pfam" id="PF00005">
    <property type="entry name" value="ABC_tran"/>
    <property type="match status" value="1"/>
</dbReference>
<feature type="non-terminal residue" evidence="6">
    <location>
        <position position="627"/>
    </location>
</feature>
<keyword evidence="4" id="KW-1133">Transmembrane helix</keyword>
<dbReference type="InterPro" id="IPR003439">
    <property type="entry name" value="ABC_transporter-like_ATP-bd"/>
</dbReference>
<dbReference type="GO" id="GO:0016887">
    <property type="term" value="F:ATP hydrolysis activity"/>
    <property type="evidence" value="ECO:0007669"/>
    <property type="project" value="InterPro"/>
</dbReference>
<feature type="domain" description="ABC transporter" evidence="5">
    <location>
        <begin position="12"/>
        <end position="230"/>
    </location>
</feature>
<keyword evidence="4" id="KW-0472">Membrane</keyword>
<dbReference type="PANTHER" id="PTHR42734">
    <property type="entry name" value="METAL TRANSPORT SYSTEM ATP-BINDING PROTEIN TM_0124-RELATED"/>
    <property type="match status" value="1"/>
</dbReference>
<accession>A0A9D1LPA5</accession>
<dbReference type="Proteomes" id="UP000824070">
    <property type="component" value="Unassembled WGS sequence"/>
</dbReference>
<keyword evidence="1" id="KW-0813">Transport</keyword>
<dbReference type="InterPro" id="IPR027417">
    <property type="entry name" value="P-loop_NTPase"/>
</dbReference>
<evidence type="ECO:0000259" key="5">
    <source>
        <dbReference type="PROSITE" id="PS50893"/>
    </source>
</evidence>
<keyword evidence="4" id="KW-0812">Transmembrane</keyword>
<proteinExistence type="predicted"/>
<comment type="caution">
    <text evidence="6">The sequence shown here is derived from an EMBL/GenBank/DDBJ whole genome shotgun (WGS) entry which is preliminary data.</text>
</comment>
<feature type="transmembrane region" description="Helical" evidence="4">
    <location>
        <begin position="543"/>
        <end position="566"/>
    </location>
</feature>
<protein>
    <submittedName>
        <fullName evidence="6">ATP-binding cassette domain-containing protein</fullName>
    </submittedName>
</protein>
<dbReference type="EMBL" id="DVMV01000038">
    <property type="protein sequence ID" value="HIU45526.1"/>
    <property type="molecule type" value="Genomic_DNA"/>
</dbReference>
<feature type="transmembrane region" description="Helical" evidence="4">
    <location>
        <begin position="247"/>
        <end position="267"/>
    </location>
</feature>